<evidence type="ECO:0000313" key="1">
    <source>
        <dbReference type="EMBL" id="AEE48394.1"/>
    </source>
</evidence>
<proteinExistence type="predicted"/>
<reference key="2">
    <citation type="submission" date="2011-04" db="EMBL/GenBank/DDBJ databases">
        <title>Complete sequence of chromosome of Haliscomenobacter hydrossis DSM 1100.</title>
        <authorList>
            <consortium name="US DOE Joint Genome Institute (JGI-PGF)"/>
            <person name="Lucas S."/>
            <person name="Han J."/>
            <person name="Lapidus A."/>
            <person name="Bruce D."/>
            <person name="Goodwin L."/>
            <person name="Pitluck S."/>
            <person name="Peters L."/>
            <person name="Kyrpides N."/>
            <person name="Mavromatis K."/>
            <person name="Ivanova N."/>
            <person name="Ovchinnikova G."/>
            <person name="Pagani I."/>
            <person name="Daligault H."/>
            <person name="Detter J.C."/>
            <person name="Han C."/>
            <person name="Land M."/>
            <person name="Hauser L."/>
            <person name="Markowitz V."/>
            <person name="Cheng J.-F."/>
            <person name="Hugenholtz P."/>
            <person name="Woyke T."/>
            <person name="Wu D."/>
            <person name="Verbarg S."/>
            <person name="Frueling A."/>
            <person name="Brambilla E."/>
            <person name="Klenk H.-P."/>
            <person name="Eisen J.A."/>
        </authorList>
    </citation>
    <scope>NUCLEOTIDE SEQUENCE</scope>
    <source>
        <strain>DSM 1100</strain>
    </source>
</reference>
<protein>
    <submittedName>
        <fullName evidence="1">Uncharacterized protein</fullName>
    </submittedName>
</protein>
<gene>
    <name evidence="1" type="ordered locus">Halhy_0484</name>
</gene>
<evidence type="ECO:0000313" key="2">
    <source>
        <dbReference type="Proteomes" id="UP000008461"/>
    </source>
</evidence>
<organism evidence="1 2">
    <name type="scientific">Haliscomenobacter hydrossis (strain ATCC 27775 / DSM 1100 / LMG 10767 / O)</name>
    <dbReference type="NCBI Taxonomy" id="760192"/>
    <lineage>
        <taxon>Bacteria</taxon>
        <taxon>Pseudomonadati</taxon>
        <taxon>Bacteroidota</taxon>
        <taxon>Saprospiria</taxon>
        <taxon>Saprospirales</taxon>
        <taxon>Haliscomenobacteraceae</taxon>
        <taxon>Haliscomenobacter</taxon>
    </lineage>
</organism>
<dbReference type="HOGENOM" id="CLU_1684114_0_0_10"/>
<dbReference type="STRING" id="760192.Halhy_0484"/>
<dbReference type="KEGG" id="hhy:Halhy_0484"/>
<dbReference type="Proteomes" id="UP000008461">
    <property type="component" value="Chromosome"/>
</dbReference>
<name>F4KZ99_HALH1</name>
<dbReference type="AlphaFoldDB" id="F4KZ99"/>
<reference evidence="1 2" key="1">
    <citation type="journal article" date="2011" name="Stand. Genomic Sci.">
        <title>Complete genome sequence of Haliscomenobacter hydrossis type strain (O).</title>
        <authorList>
            <consortium name="US DOE Joint Genome Institute (JGI-PGF)"/>
            <person name="Daligault H."/>
            <person name="Lapidus A."/>
            <person name="Zeytun A."/>
            <person name="Nolan M."/>
            <person name="Lucas S."/>
            <person name="Del Rio T.G."/>
            <person name="Tice H."/>
            <person name="Cheng J.F."/>
            <person name="Tapia R."/>
            <person name="Han C."/>
            <person name="Goodwin L."/>
            <person name="Pitluck S."/>
            <person name="Liolios K."/>
            <person name="Pagani I."/>
            <person name="Ivanova N."/>
            <person name="Huntemann M."/>
            <person name="Mavromatis K."/>
            <person name="Mikhailova N."/>
            <person name="Pati A."/>
            <person name="Chen A."/>
            <person name="Palaniappan K."/>
            <person name="Land M."/>
            <person name="Hauser L."/>
            <person name="Brambilla E.M."/>
            <person name="Rohde M."/>
            <person name="Verbarg S."/>
            <person name="Goker M."/>
            <person name="Bristow J."/>
            <person name="Eisen J.A."/>
            <person name="Markowitz V."/>
            <person name="Hugenholtz P."/>
            <person name="Kyrpides N.C."/>
            <person name="Klenk H.P."/>
            <person name="Woyke T."/>
        </authorList>
    </citation>
    <scope>NUCLEOTIDE SEQUENCE [LARGE SCALE GENOMIC DNA]</scope>
    <source>
        <strain evidence="2">ATCC 27775 / DSM 1100 / LMG 10767 / O</strain>
    </source>
</reference>
<dbReference type="EMBL" id="CP002691">
    <property type="protein sequence ID" value="AEE48394.1"/>
    <property type="molecule type" value="Genomic_DNA"/>
</dbReference>
<accession>F4KZ99</accession>
<sequence length="156" mass="17850">MPLICLKTFIGIFETMQTAIATPHRGFLLTSAAWKEVPESLCQEIPKIGEQLNQAIKFQDFSDAVSSVLFIAVMVPASHDDHRNDYRYNPKKKQIKIVQKLDYDFVMTASVAQFRAYFIEVLMTKLKQLHKQKAISDFDIAGLVDAIWALSERVFH</sequence>
<keyword evidence="2" id="KW-1185">Reference proteome</keyword>